<dbReference type="InterPro" id="IPR032580">
    <property type="entry name" value="SatD"/>
</dbReference>
<dbReference type="EMBL" id="JAEEGA010000003">
    <property type="protein sequence ID" value="MBP1040625.1"/>
    <property type="molecule type" value="Genomic_DNA"/>
</dbReference>
<proteinExistence type="predicted"/>
<evidence type="ECO:0000313" key="2">
    <source>
        <dbReference type="Proteomes" id="UP000674938"/>
    </source>
</evidence>
<protein>
    <recommendedName>
        <fullName evidence="3">SatD family (SatD)</fullName>
    </recommendedName>
</protein>
<dbReference type="AlphaFoldDB" id="A0A940P415"/>
<name>A0A940P415_9ENTE</name>
<keyword evidence="2" id="KW-1185">Reference proteome</keyword>
<dbReference type="Pfam" id="PF16264">
    <property type="entry name" value="SatD"/>
    <property type="match status" value="1"/>
</dbReference>
<evidence type="ECO:0000313" key="1">
    <source>
        <dbReference type="EMBL" id="MBP1040625.1"/>
    </source>
</evidence>
<dbReference type="Proteomes" id="UP000674938">
    <property type="component" value="Unassembled WGS sequence"/>
</dbReference>
<evidence type="ECO:0008006" key="3">
    <source>
        <dbReference type="Google" id="ProtNLM"/>
    </source>
</evidence>
<accession>A0A940P415</accession>
<organism evidence="1 2">
    <name type="scientific">Vagococcus allomyrinae</name>
    <dbReference type="NCBI Taxonomy" id="2794353"/>
    <lineage>
        <taxon>Bacteria</taxon>
        <taxon>Bacillati</taxon>
        <taxon>Bacillota</taxon>
        <taxon>Bacilli</taxon>
        <taxon>Lactobacillales</taxon>
        <taxon>Enterococcaceae</taxon>
        <taxon>Vagococcus</taxon>
    </lineage>
</organism>
<sequence>MYVALIGAVIQGDQQEILKNRKSLNEVLDQMNRDYQSSLAVNLAMTTVAEFQGVFKKTEDLFEIIDKIKFSLYPLEFRFGVGLGTIETAVKGRKVSDVDGPAFWHAQGAITRVLEENASQLSRILLSAGGDGSEFQLLNDSLKLCDFVENRWRDSQRELVKISLLANGHSDQILQSELAKELGISRQAANQRVQSSGIYQFIRMKQSVSETFTGIYRSLQS</sequence>
<reference evidence="1" key="1">
    <citation type="submission" date="2020-12" db="EMBL/GenBank/DDBJ databases">
        <title>Vagococcus allomyrinae sp. nov. and Enterococcus lavae sp. nov., isolated from the larvae of Allomyrina dichotoma.</title>
        <authorList>
            <person name="Lee S.D."/>
        </authorList>
    </citation>
    <scope>NUCLEOTIDE SEQUENCE</scope>
    <source>
        <strain evidence="1">BWB3-3</strain>
    </source>
</reference>
<comment type="caution">
    <text evidence="1">The sequence shown here is derived from an EMBL/GenBank/DDBJ whole genome shotgun (WGS) entry which is preliminary data.</text>
</comment>
<gene>
    <name evidence="1" type="ORF">I6N95_06390</name>
</gene>
<dbReference type="RefSeq" id="WP_209525795.1">
    <property type="nucleotide sequence ID" value="NZ_JAEEGA010000003.1"/>
</dbReference>